<dbReference type="EMBL" id="NJGV01000007">
    <property type="protein sequence ID" value="OWY35081.1"/>
    <property type="molecule type" value="Genomic_DNA"/>
</dbReference>
<reference evidence="1 2" key="1">
    <citation type="journal article" date="2010" name="Int. J. Syst. Evol. Microbiol.">
        <title>Reclassification of Herbaspirillum putei as a later heterotypic synonym of Herbaspirillum huttiense, with the description of H. huttiense subsp. huttiense subsp. nov. and H. huttiense subsp. putei subsp. nov., comb. nov., and description of Herbaspirillum aquaticum sp. nov.</title>
        <authorList>
            <person name="Dobritsa A.P."/>
            <person name="Reddy M.C."/>
            <person name="Samadpour M."/>
        </authorList>
    </citation>
    <scope>NUCLEOTIDE SEQUENCE [LARGE SCALE GENOMIC DNA]</scope>
    <source>
        <strain evidence="1 2">IEH 4430</strain>
    </source>
</reference>
<organism evidence="1 2">
    <name type="scientific">Herbaspirillum aquaticum</name>
    <dbReference type="NCBI Taxonomy" id="568783"/>
    <lineage>
        <taxon>Bacteria</taxon>
        <taxon>Pseudomonadati</taxon>
        <taxon>Pseudomonadota</taxon>
        <taxon>Betaproteobacteria</taxon>
        <taxon>Burkholderiales</taxon>
        <taxon>Oxalobacteraceae</taxon>
        <taxon>Herbaspirillum</taxon>
    </lineage>
</organism>
<protein>
    <submittedName>
        <fullName evidence="1">Uncharacterized protein</fullName>
    </submittedName>
</protein>
<sequence length="155" mass="16859">MPVAVMPFSASKPGLASITCRAAGPVTVAPHFAGYIENAFIIELRKAGAYDPTSPIKISGKLEEIDFSTSITTTTWMLSLTVSDANQKSFTVQSTQQFEGSLFAPVACSMARDYFIPAVQKLVREVLLDPRFKQMTKPVRDLLTQAPDLSGSEVR</sequence>
<comment type="caution">
    <text evidence="1">The sequence shown here is derived from an EMBL/GenBank/DDBJ whole genome shotgun (WGS) entry which is preliminary data.</text>
</comment>
<proteinExistence type="predicted"/>
<dbReference type="Proteomes" id="UP000214747">
    <property type="component" value="Unassembled WGS sequence"/>
</dbReference>
<evidence type="ECO:0000313" key="1">
    <source>
        <dbReference type="EMBL" id="OWY35081.1"/>
    </source>
</evidence>
<accession>A0A225SWG1</accession>
<evidence type="ECO:0000313" key="2">
    <source>
        <dbReference type="Proteomes" id="UP000214747"/>
    </source>
</evidence>
<dbReference type="AlphaFoldDB" id="A0A225SWG1"/>
<keyword evidence="2" id="KW-1185">Reference proteome</keyword>
<name>A0A225SWG1_9BURK</name>
<gene>
    <name evidence="1" type="ORF">CEJ45_10050</name>
</gene>